<evidence type="ECO:0000313" key="3">
    <source>
        <dbReference type="Proteomes" id="UP001365846"/>
    </source>
</evidence>
<dbReference type="Gene3D" id="3.40.190.10">
    <property type="entry name" value="Periplasmic binding protein-like II"/>
    <property type="match status" value="1"/>
</dbReference>
<dbReference type="Proteomes" id="UP001365846">
    <property type="component" value="Unassembled WGS sequence"/>
</dbReference>
<name>A0ABU8VH74_9BURK</name>
<gene>
    <name evidence="2" type="ORF">WKW77_17680</name>
</gene>
<dbReference type="CDD" id="cd07012">
    <property type="entry name" value="PBP2_Bug_TTT"/>
    <property type="match status" value="1"/>
</dbReference>
<dbReference type="SUPFAM" id="SSF53850">
    <property type="entry name" value="Periplasmic binding protein-like II"/>
    <property type="match status" value="1"/>
</dbReference>
<dbReference type="Gene3D" id="3.40.190.150">
    <property type="entry name" value="Bordetella uptake gene, domain 1"/>
    <property type="match status" value="1"/>
</dbReference>
<accession>A0ABU8VH74</accession>
<dbReference type="EMBL" id="JBBKZU010000007">
    <property type="protein sequence ID" value="MEJ8812920.1"/>
    <property type="molecule type" value="Genomic_DNA"/>
</dbReference>
<keyword evidence="3" id="KW-1185">Reference proteome</keyword>
<protein>
    <submittedName>
        <fullName evidence="2">Tripartite tricarboxylate transporter substrate binding protein</fullName>
    </submittedName>
</protein>
<comment type="similarity">
    <text evidence="1">Belongs to the UPF0065 (bug) family.</text>
</comment>
<evidence type="ECO:0000256" key="1">
    <source>
        <dbReference type="ARBA" id="ARBA00006987"/>
    </source>
</evidence>
<reference evidence="2 3" key="1">
    <citation type="submission" date="2024-03" db="EMBL/GenBank/DDBJ databases">
        <title>Novel species of the genus Variovorax.</title>
        <authorList>
            <person name="Liu Q."/>
            <person name="Xin Y.-H."/>
        </authorList>
    </citation>
    <scope>NUCLEOTIDE SEQUENCE [LARGE SCALE GENOMIC DNA]</scope>
    <source>
        <strain evidence="2 3">KACC 18899</strain>
    </source>
</reference>
<comment type="caution">
    <text evidence="2">The sequence shown here is derived from an EMBL/GenBank/DDBJ whole genome shotgun (WGS) entry which is preliminary data.</text>
</comment>
<dbReference type="PANTHER" id="PTHR42928">
    <property type="entry name" value="TRICARBOXYLATE-BINDING PROTEIN"/>
    <property type="match status" value="1"/>
</dbReference>
<dbReference type="InterPro" id="IPR005064">
    <property type="entry name" value="BUG"/>
</dbReference>
<evidence type="ECO:0000313" key="2">
    <source>
        <dbReference type="EMBL" id="MEJ8812920.1"/>
    </source>
</evidence>
<organism evidence="2 3">
    <name type="scientific">Variovorax ureilyticus</name>
    <dbReference type="NCBI Taxonomy" id="1836198"/>
    <lineage>
        <taxon>Bacteria</taxon>
        <taxon>Pseudomonadati</taxon>
        <taxon>Pseudomonadota</taxon>
        <taxon>Betaproteobacteria</taxon>
        <taxon>Burkholderiales</taxon>
        <taxon>Comamonadaceae</taxon>
        <taxon>Variovorax</taxon>
    </lineage>
</organism>
<dbReference type="InterPro" id="IPR042100">
    <property type="entry name" value="Bug_dom1"/>
</dbReference>
<dbReference type="PANTHER" id="PTHR42928:SF5">
    <property type="entry name" value="BLR1237 PROTEIN"/>
    <property type="match status" value="1"/>
</dbReference>
<dbReference type="RefSeq" id="WP_340358158.1">
    <property type="nucleotide sequence ID" value="NZ_JBBKZU010000007.1"/>
</dbReference>
<proteinExistence type="inferred from homology"/>
<dbReference type="Pfam" id="PF03401">
    <property type="entry name" value="TctC"/>
    <property type="match status" value="1"/>
</dbReference>
<sequence length="396" mass="41465">MELLRCPREASQARRRNECPQLPNGKVHSWRPSIQNHRLSIDSISYLHLFLRNRSNSNVGGPDPHQIQFQETHPMAFSLRLAAAAALSAACSLGAFAQSAYPSRPITIVVPFPAGGPTDASARVYGKALADDLGQAVVIDNRAGAAGTVGSAFVARAPADGYTLLWGGTSTLAVAPGLYKNLKYDAKSFEPIGMALRGPMMIAASPASGIRTLADVTRTSKQRAVTVGTAGTGSIGHLATEYYADAAGIKLTHVPYRGGSPAITDAIGGQVDLVFDTAAALYPFVKADKLVAVAVGGATSYAPLPELPIMKSAIPGAGYEAYSWFGLVAPKGTPEPVLQKLRTSMAKAAQSAEIRRVINEQGVEPGVEGADAFGKVIAADSAEWSRIIQQANVTAE</sequence>